<reference evidence="6 7" key="1">
    <citation type="submission" date="2018-02" db="EMBL/GenBank/DDBJ databases">
        <title>Sphingobacterium KA21.</title>
        <authorList>
            <person name="Vasarhelyi B.M."/>
            <person name="Deshmukh S."/>
            <person name="Balint B."/>
            <person name="Kukolya J."/>
        </authorList>
    </citation>
    <scope>NUCLEOTIDE SEQUENCE [LARGE SCALE GENOMIC DNA]</scope>
    <source>
        <strain evidence="6 7">Ka21</strain>
    </source>
</reference>
<dbReference type="InterPro" id="IPR051202">
    <property type="entry name" value="Peptidase_C40"/>
</dbReference>
<keyword evidence="7" id="KW-1185">Reference proteome</keyword>
<dbReference type="InterPro" id="IPR041382">
    <property type="entry name" value="SH3_16"/>
</dbReference>
<name>A0ABR9T6G6_9SPHI</name>
<dbReference type="Pfam" id="PF00877">
    <property type="entry name" value="NLPC_P60"/>
    <property type="match status" value="1"/>
</dbReference>
<sequence length="257" mass="29357">MPVASCNLSIVPLREKPSHRSEMVTQILFGEEFEILEEGKDFDRIRLFTVNYEGWIQNNQYVYVDRCTDDKTYIVDLEGAVAKSDRTTIELIHGTAVSDKEIGVGDELYRIEGRIRNPTLIDFEKEFQKLITHYLDSPYMWGGRSSGGIDCSGFSQVVYKHFGVFLKRDAWQQGENGTVVDFLPEIKAGDLAFFDNEEGRITHVGVMIDNETIIHAAGKVRIDKMDSLGIFNADVNRYSHKLRIIKRYFGDQLSVTI</sequence>
<dbReference type="Gene3D" id="3.90.1720.10">
    <property type="entry name" value="endopeptidase domain like (from Nostoc punctiforme)"/>
    <property type="match status" value="1"/>
</dbReference>
<protein>
    <submittedName>
        <fullName evidence="6">Glycoside hydrolase</fullName>
    </submittedName>
</protein>
<keyword evidence="4" id="KW-0788">Thiol protease</keyword>
<dbReference type="PANTHER" id="PTHR47053">
    <property type="entry name" value="MUREIN DD-ENDOPEPTIDASE MEPH-RELATED"/>
    <property type="match status" value="1"/>
</dbReference>
<dbReference type="EMBL" id="PSKQ01000017">
    <property type="protein sequence ID" value="MBE8720612.1"/>
    <property type="molecule type" value="Genomic_DNA"/>
</dbReference>
<evidence type="ECO:0000256" key="3">
    <source>
        <dbReference type="ARBA" id="ARBA00022801"/>
    </source>
</evidence>
<dbReference type="RefSeq" id="WP_196938282.1">
    <property type="nucleotide sequence ID" value="NZ_MU158689.1"/>
</dbReference>
<dbReference type="InterPro" id="IPR000064">
    <property type="entry name" value="NLP_P60_dom"/>
</dbReference>
<evidence type="ECO:0000256" key="4">
    <source>
        <dbReference type="ARBA" id="ARBA00022807"/>
    </source>
</evidence>
<dbReference type="Proteomes" id="UP000618319">
    <property type="component" value="Unassembled WGS sequence"/>
</dbReference>
<dbReference type="GO" id="GO:0016787">
    <property type="term" value="F:hydrolase activity"/>
    <property type="evidence" value="ECO:0007669"/>
    <property type="project" value="UniProtKB-KW"/>
</dbReference>
<dbReference type="Pfam" id="PF18348">
    <property type="entry name" value="SH3_16"/>
    <property type="match status" value="1"/>
</dbReference>
<dbReference type="Gene3D" id="2.30.30.40">
    <property type="entry name" value="SH3 Domains"/>
    <property type="match status" value="1"/>
</dbReference>
<feature type="domain" description="NlpC/P60" evidence="5">
    <location>
        <begin position="121"/>
        <end position="249"/>
    </location>
</feature>
<evidence type="ECO:0000313" key="7">
    <source>
        <dbReference type="Proteomes" id="UP000618319"/>
    </source>
</evidence>
<evidence type="ECO:0000256" key="1">
    <source>
        <dbReference type="ARBA" id="ARBA00007074"/>
    </source>
</evidence>
<dbReference type="SUPFAM" id="SSF54001">
    <property type="entry name" value="Cysteine proteinases"/>
    <property type="match status" value="1"/>
</dbReference>
<keyword evidence="2" id="KW-0645">Protease</keyword>
<comment type="caution">
    <text evidence="6">The sequence shown here is derived from an EMBL/GenBank/DDBJ whole genome shotgun (WGS) entry which is preliminary data.</text>
</comment>
<accession>A0ABR9T6G6</accession>
<evidence type="ECO:0000259" key="5">
    <source>
        <dbReference type="PROSITE" id="PS51935"/>
    </source>
</evidence>
<proteinExistence type="inferred from homology"/>
<comment type="similarity">
    <text evidence="1">Belongs to the peptidase C40 family.</text>
</comment>
<organism evidence="6 7">
    <name type="scientific">Sphingobacterium pedocola</name>
    <dbReference type="NCBI Taxonomy" id="2082722"/>
    <lineage>
        <taxon>Bacteria</taxon>
        <taxon>Pseudomonadati</taxon>
        <taxon>Bacteroidota</taxon>
        <taxon>Sphingobacteriia</taxon>
        <taxon>Sphingobacteriales</taxon>
        <taxon>Sphingobacteriaceae</taxon>
        <taxon>Sphingobacterium</taxon>
    </lineage>
</organism>
<evidence type="ECO:0000256" key="2">
    <source>
        <dbReference type="ARBA" id="ARBA00022670"/>
    </source>
</evidence>
<dbReference type="PROSITE" id="PS51935">
    <property type="entry name" value="NLPC_P60"/>
    <property type="match status" value="1"/>
</dbReference>
<keyword evidence="3 6" id="KW-0378">Hydrolase</keyword>
<dbReference type="PANTHER" id="PTHR47053:SF1">
    <property type="entry name" value="MUREIN DD-ENDOPEPTIDASE MEPH-RELATED"/>
    <property type="match status" value="1"/>
</dbReference>
<evidence type="ECO:0000313" key="6">
    <source>
        <dbReference type="EMBL" id="MBE8720612.1"/>
    </source>
</evidence>
<dbReference type="InterPro" id="IPR038765">
    <property type="entry name" value="Papain-like_cys_pep_sf"/>
</dbReference>
<gene>
    <name evidence="6" type="ORF">C4F40_07735</name>
</gene>